<protein>
    <recommendedName>
        <fullName evidence="3">Thiaminase-2/PQQC domain-containing protein</fullName>
    </recommendedName>
</protein>
<sequence length="252" mass="28371">MDQAVHAPDYLRDLKADWLVELRAEVIEPIRARAVAHPFIAQVAAGTFPVHKLRRFFADLCWTVITTPGVVASLAARTPHYEHPIKTKLLENAYTEWNHAFALSQTVNALGGPGDRIFNGPETAWEALPYAWHLRNWQLLYAYNQPWLEGIAAFAVGIEALVPSIIHPLWKGCEQHYGLDGEALDWLVWHGGEVEMQHGNDGLFILEQKVPAADRALQAQLRSVVHKTMLVLGEHWLDYYYRADEAPAVTAA</sequence>
<evidence type="ECO:0000313" key="2">
    <source>
        <dbReference type="Proteomes" id="UP000092952"/>
    </source>
</evidence>
<keyword evidence="2" id="KW-1185">Reference proteome</keyword>
<dbReference type="RefSeq" id="WP_068806407.1">
    <property type="nucleotide sequence ID" value="NZ_CP014671.1"/>
</dbReference>
<dbReference type="EMBL" id="CP014671">
    <property type="protein sequence ID" value="ANX05033.1"/>
    <property type="molecule type" value="Genomic_DNA"/>
</dbReference>
<proteinExistence type="predicted"/>
<dbReference type="OrthoDB" id="34166at2"/>
<dbReference type="Pfam" id="PF14518">
    <property type="entry name" value="Haem_oxygenas_2"/>
    <property type="match status" value="1"/>
</dbReference>
<organism evidence="1 2">
    <name type="scientific">Immundisolibacter cernigliae</name>
    <dbReference type="NCBI Taxonomy" id="1810504"/>
    <lineage>
        <taxon>Bacteria</taxon>
        <taxon>Pseudomonadati</taxon>
        <taxon>Pseudomonadota</taxon>
        <taxon>Gammaproteobacteria</taxon>
        <taxon>Immundisolibacterales</taxon>
        <taxon>Immundisolibacteraceae</taxon>
        <taxon>Immundisolibacter</taxon>
    </lineage>
</organism>
<accession>A0A1B1YWP7</accession>
<dbReference type="STRING" id="1810504.PG2T_13180"/>
<dbReference type="KEGG" id="gbi:PG2T_13180"/>
<dbReference type="Gene3D" id="1.20.910.10">
    <property type="entry name" value="Heme oxygenase-like"/>
    <property type="match status" value="1"/>
</dbReference>
<dbReference type="SUPFAM" id="SSF48613">
    <property type="entry name" value="Heme oxygenase-like"/>
    <property type="match status" value="1"/>
</dbReference>
<evidence type="ECO:0008006" key="3">
    <source>
        <dbReference type="Google" id="ProtNLM"/>
    </source>
</evidence>
<dbReference type="InParanoid" id="A0A1B1YWP7"/>
<reference evidence="2" key="1">
    <citation type="submission" date="2016-03" db="EMBL/GenBank/DDBJ databases">
        <title>Complete genome sequence of Solimmundus cernigliae, representing a novel lineage of polycyclic aromatic hydrocarbon degraders within the Gammaproteobacteria.</title>
        <authorList>
            <person name="Singleton D.R."/>
            <person name="Dickey A.N."/>
            <person name="Scholl E.H."/>
            <person name="Wright F.A."/>
            <person name="Aitken M.D."/>
        </authorList>
    </citation>
    <scope>NUCLEOTIDE SEQUENCE [LARGE SCALE GENOMIC DNA]</scope>
    <source>
        <strain evidence="2">TR3.2</strain>
    </source>
</reference>
<name>A0A1B1YWP7_9GAMM</name>
<dbReference type="Proteomes" id="UP000092952">
    <property type="component" value="Chromosome"/>
</dbReference>
<dbReference type="AlphaFoldDB" id="A0A1B1YWP7"/>
<gene>
    <name evidence="1" type="ORF">PG2T_13180</name>
</gene>
<dbReference type="InterPro" id="IPR016084">
    <property type="entry name" value="Haem_Oase-like_multi-hlx"/>
</dbReference>
<evidence type="ECO:0000313" key="1">
    <source>
        <dbReference type="EMBL" id="ANX05033.1"/>
    </source>
</evidence>